<name>A0ABR3GPZ0_9PEZI</name>
<feature type="compositionally biased region" description="Polar residues" evidence="1">
    <location>
        <begin position="96"/>
        <end position="107"/>
    </location>
</feature>
<evidence type="ECO:0008006" key="4">
    <source>
        <dbReference type="Google" id="ProtNLM"/>
    </source>
</evidence>
<organism evidence="2 3">
    <name type="scientific">Discina gigas</name>
    <dbReference type="NCBI Taxonomy" id="1032678"/>
    <lineage>
        <taxon>Eukaryota</taxon>
        <taxon>Fungi</taxon>
        <taxon>Dikarya</taxon>
        <taxon>Ascomycota</taxon>
        <taxon>Pezizomycotina</taxon>
        <taxon>Pezizomycetes</taxon>
        <taxon>Pezizales</taxon>
        <taxon>Discinaceae</taxon>
        <taxon>Discina</taxon>
    </lineage>
</organism>
<keyword evidence="3" id="KW-1185">Reference proteome</keyword>
<reference evidence="2 3" key="1">
    <citation type="submission" date="2024-02" db="EMBL/GenBank/DDBJ databases">
        <title>Discinaceae phylogenomics.</title>
        <authorList>
            <person name="Dirks A.C."/>
            <person name="James T.Y."/>
        </authorList>
    </citation>
    <scope>NUCLEOTIDE SEQUENCE [LARGE SCALE GENOMIC DNA]</scope>
    <source>
        <strain evidence="2 3">ACD0624</strain>
    </source>
</reference>
<dbReference type="EMBL" id="JBBBZM010000027">
    <property type="protein sequence ID" value="KAL0638001.1"/>
    <property type="molecule type" value="Genomic_DNA"/>
</dbReference>
<evidence type="ECO:0000313" key="3">
    <source>
        <dbReference type="Proteomes" id="UP001447188"/>
    </source>
</evidence>
<protein>
    <recommendedName>
        <fullName evidence="4">RRM domain-containing protein</fullName>
    </recommendedName>
</protein>
<accession>A0ABR3GPZ0</accession>
<proteinExistence type="predicted"/>
<evidence type="ECO:0000313" key="2">
    <source>
        <dbReference type="EMBL" id="KAL0638001.1"/>
    </source>
</evidence>
<sequence>MMILSLPLVMIPDNEDLLNFSSTLRVELEYLIYTIEQRRSITGQRYTRARERLAAGLVKFLNIAVLAPPKSTDSAIAPSERPPKVLTSIDDDNPGTAPTTNVPSGFDQSEIRSDDQSTSGGEQKELTFQLQPSIDVVTPPKPKSIVNFRPPYGNCRPTYETRSPMIAPKFPPQASLQPEANRSLWIPDIPAKVTPDQIFDQLHGGAIDRIEIFPYQRTRAYGASVTFVEHSAAKNYLGYVRTPRGRLVFPGVPNSWTFNVDWNPHSLQLNHRVMAMARDPNIKARRCLILRNLPIDARDSDVLALKLSELGGNFSKSPRVLSVFIDDERRLARISMERISCGVQLMESKIIGRWGEQFEQCTLEFDKDECERPIPGSGDDSIITTAVAPIDYEYEYYRSHQDFQKMRSLYIPTLPSKTTISDLVAQIHGGPLERITLNKRGQFGVVMACVVFVHHSSARAWYEYTNSPMGGLKFPGVVWDWNPRWETSVAPIARDIWHAIMDPAVKARRGFVVKYLPTQKELSIETLKEDVLSQSNKRLSFEKFEIDWKKREAKVIMSSIGSAMGGVTMIKRLRRYKGCRVKFLRDECEDPILITNAIGEKQTPAETNSAANNIDLITQEIVQQACYRKTIVIDHLKTSITLLELSDKIRGGALDSLHILPRADDSSAIITFLDNHAAENYFDCLLANLSSTTVSWGRSVISKSDGPQYKDARRVLIVSGFCCDLTKEDIKLAIQKVVKCCANLMNANLKDIIESIAVEGKERVIATVVTNSVKSAVGIMAQLPRSWSSGFGRDDCEGSLMELMF</sequence>
<dbReference type="Proteomes" id="UP001447188">
    <property type="component" value="Unassembled WGS sequence"/>
</dbReference>
<feature type="region of interest" description="Disordered" evidence="1">
    <location>
        <begin position="71"/>
        <end position="123"/>
    </location>
</feature>
<comment type="caution">
    <text evidence="2">The sequence shown here is derived from an EMBL/GenBank/DDBJ whole genome shotgun (WGS) entry which is preliminary data.</text>
</comment>
<evidence type="ECO:0000256" key="1">
    <source>
        <dbReference type="SAM" id="MobiDB-lite"/>
    </source>
</evidence>
<gene>
    <name evidence="2" type="ORF">Q9L58_002936</name>
</gene>